<evidence type="ECO:0000313" key="7">
    <source>
        <dbReference type="Proteomes" id="UP000823775"/>
    </source>
</evidence>
<accession>A0ABS8VK61</accession>
<protein>
    <recommendedName>
        <fullName evidence="5">SBP-type domain-containing protein</fullName>
    </recommendedName>
</protein>
<evidence type="ECO:0000256" key="1">
    <source>
        <dbReference type="ARBA" id="ARBA00022723"/>
    </source>
</evidence>
<dbReference type="InterPro" id="IPR044817">
    <property type="entry name" value="SBP-like"/>
</dbReference>
<gene>
    <name evidence="6" type="ORF">HAX54_036410</name>
</gene>
<dbReference type="PROSITE" id="PS51141">
    <property type="entry name" value="ZF_SBP"/>
    <property type="match status" value="1"/>
</dbReference>
<evidence type="ECO:0000313" key="6">
    <source>
        <dbReference type="EMBL" id="MCD9646523.1"/>
    </source>
</evidence>
<evidence type="ECO:0000256" key="2">
    <source>
        <dbReference type="ARBA" id="ARBA00022771"/>
    </source>
</evidence>
<dbReference type="PANTHER" id="PTHR31251">
    <property type="entry name" value="SQUAMOSA PROMOTER-BINDING-LIKE PROTEIN 4"/>
    <property type="match status" value="1"/>
</dbReference>
<comment type="caution">
    <text evidence="6">The sequence shown here is derived from an EMBL/GenBank/DDBJ whole genome shotgun (WGS) entry which is preliminary data.</text>
</comment>
<evidence type="ECO:0000259" key="5">
    <source>
        <dbReference type="PROSITE" id="PS51141"/>
    </source>
</evidence>
<name>A0ABS8VK61_DATST</name>
<evidence type="ECO:0000256" key="3">
    <source>
        <dbReference type="ARBA" id="ARBA00022833"/>
    </source>
</evidence>
<keyword evidence="3" id="KW-0862">Zinc</keyword>
<reference evidence="6 7" key="1">
    <citation type="journal article" date="2021" name="BMC Genomics">
        <title>Datura genome reveals duplications of psychoactive alkaloid biosynthetic genes and high mutation rate following tissue culture.</title>
        <authorList>
            <person name="Rajewski A."/>
            <person name="Carter-House D."/>
            <person name="Stajich J."/>
            <person name="Litt A."/>
        </authorList>
    </citation>
    <scope>NUCLEOTIDE SEQUENCE [LARGE SCALE GENOMIC DNA]</scope>
    <source>
        <strain evidence="6">AR-01</strain>
    </source>
</reference>
<dbReference type="InterPro" id="IPR036893">
    <property type="entry name" value="SBP_sf"/>
</dbReference>
<dbReference type="Proteomes" id="UP000823775">
    <property type="component" value="Unassembled WGS sequence"/>
</dbReference>
<evidence type="ECO:0000256" key="4">
    <source>
        <dbReference type="PROSITE-ProRule" id="PRU00470"/>
    </source>
</evidence>
<dbReference type="PANTHER" id="PTHR31251:SF201">
    <property type="entry name" value="SQUAMOSA PROMOTER-BINDING-LIKE PROTEIN 9"/>
    <property type="match status" value="1"/>
</dbReference>
<dbReference type="Pfam" id="PF03110">
    <property type="entry name" value="SBP"/>
    <property type="match status" value="1"/>
</dbReference>
<proteinExistence type="predicted"/>
<keyword evidence="2 4" id="KW-0863">Zinc-finger</keyword>
<keyword evidence="7" id="KW-1185">Reference proteome</keyword>
<keyword evidence="1" id="KW-0479">Metal-binding</keyword>
<dbReference type="SUPFAM" id="SSF103612">
    <property type="entry name" value="SBT domain"/>
    <property type="match status" value="1"/>
</dbReference>
<dbReference type="EMBL" id="JACEIK010004824">
    <property type="protein sequence ID" value="MCD9646523.1"/>
    <property type="molecule type" value="Genomic_DNA"/>
</dbReference>
<feature type="domain" description="SBP-type" evidence="5">
    <location>
        <begin position="1"/>
        <end position="55"/>
    </location>
</feature>
<dbReference type="InterPro" id="IPR004333">
    <property type="entry name" value="SBP_dom"/>
</dbReference>
<organism evidence="6 7">
    <name type="scientific">Datura stramonium</name>
    <name type="common">Jimsonweed</name>
    <name type="synonym">Common thornapple</name>
    <dbReference type="NCBI Taxonomy" id="4076"/>
    <lineage>
        <taxon>Eukaryota</taxon>
        <taxon>Viridiplantae</taxon>
        <taxon>Streptophyta</taxon>
        <taxon>Embryophyta</taxon>
        <taxon>Tracheophyta</taxon>
        <taxon>Spermatophyta</taxon>
        <taxon>Magnoliopsida</taxon>
        <taxon>eudicotyledons</taxon>
        <taxon>Gunneridae</taxon>
        <taxon>Pentapetalae</taxon>
        <taxon>asterids</taxon>
        <taxon>lamiids</taxon>
        <taxon>Solanales</taxon>
        <taxon>Solanaceae</taxon>
        <taxon>Solanoideae</taxon>
        <taxon>Datureae</taxon>
        <taxon>Datura</taxon>
    </lineage>
</organism>
<sequence>MYHYVQTLSFISCFSLHGVNCWCLASRFHRLPEFDQGKRSCRRRLAGHNERRRKPPPGSLLSTRYGSLSSSIFENNSRSGSFLVDFTAYPNFTEGTWPNIRTSERGWDNQTTSSVKFLQSSWLNSSENSTSDLILQGSAGRASYSGPSIPSGNCFPGVSDSSGALSLLSNESWGSRNQPSGLGVNSLVNTDGGHNIQSSGSHAAHINHYSGPQWGFKGNEGSSSSHNMRPNLGLGQISPHVVNQYSAETGMAQHSGRQFMELEHSKDYDSSVQNVHWTL</sequence>